<organism evidence="4 5">
    <name type="scientific">Bosea caraganae</name>
    <dbReference type="NCBI Taxonomy" id="2763117"/>
    <lineage>
        <taxon>Bacteria</taxon>
        <taxon>Pseudomonadati</taxon>
        <taxon>Pseudomonadota</taxon>
        <taxon>Alphaproteobacteria</taxon>
        <taxon>Hyphomicrobiales</taxon>
        <taxon>Boseaceae</taxon>
        <taxon>Bosea</taxon>
    </lineage>
</organism>
<keyword evidence="5" id="KW-1185">Reference proteome</keyword>
<dbReference type="InterPro" id="IPR005546">
    <property type="entry name" value="Autotransporte_beta"/>
</dbReference>
<dbReference type="RefSeq" id="WP_114827154.1">
    <property type="nucleotide sequence ID" value="NZ_QQTO01000019.1"/>
</dbReference>
<feature type="compositionally biased region" description="Gly residues" evidence="1">
    <location>
        <begin position="106"/>
        <end position="115"/>
    </location>
</feature>
<gene>
    <name evidence="4" type="ORF">DWE98_00170</name>
</gene>
<name>A0A370LAM5_9HYPH</name>
<dbReference type="OrthoDB" id="8184553at2"/>
<proteinExistence type="predicted"/>
<feature type="domain" description="Autotransporter" evidence="3">
    <location>
        <begin position="1794"/>
        <end position="2074"/>
    </location>
</feature>
<accession>A0A370LAM5</accession>
<feature type="compositionally biased region" description="Gly residues" evidence="1">
    <location>
        <begin position="256"/>
        <end position="278"/>
    </location>
</feature>
<dbReference type="InterPro" id="IPR036709">
    <property type="entry name" value="Autotransporte_beta_dom_sf"/>
</dbReference>
<evidence type="ECO:0000259" key="3">
    <source>
        <dbReference type="PROSITE" id="PS51208"/>
    </source>
</evidence>
<dbReference type="EMBL" id="QQTP01000001">
    <property type="protein sequence ID" value="RDJ29037.1"/>
    <property type="molecule type" value="Genomic_DNA"/>
</dbReference>
<feature type="region of interest" description="Disordered" evidence="1">
    <location>
        <begin position="800"/>
        <end position="825"/>
    </location>
</feature>
<feature type="chain" id="PRO_5030068546" description="Autotransporter domain-containing protein" evidence="2">
    <location>
        <begin position="28"/>
        <end position="2074"/>
    </location>
</feature>
<evidence type="ECO:0000313" key="5">
    <source>
        <dbReference type="Proteomes" id="UP000255207"/>
    </source>
</evidence>
<dbReference type="Proteomes" id="UP000255207">
    <property type="component" value="Unassembled WGS sequence"/>
</dbReference>
<protein>
    <recommendedName>
        <fullName evidence="3">Autotransporter domain-containing protein</fullName>
    </recommendedName>
</protein>
<evidence type="ECO:0000313" key="4">
    <source>
        <dbReference type="EMBL" id="RDJ29037.1"/>
    </source>
</evidence>
<evidence type="ECO:0000256" key="2">
    <source>
        <dbReference type="SAM" id="SignalP"/>
    </source>
</evidence>
<dbReference type="PROSITE" id="PS51208">
    <property type="entry name" value="AUTOTRANSPORTER"/>
    <property type="match status" value="1"/>
</dbReference>
<comment type="caution">
    <text evidence="4">The sequence shown here is derived from an EMBL/GenBank/DDBJ whole genome shotgun (WGS) entry which is preliminary data.</text>
</comment>
<feature type="compositionally biased region" description="Gly residues" evidence="1">
    <location>
        <begin position="803"/>
        <end position="814"/>
    </location>
</feature>
<dbReference type="SUPFAM" id="SSF103515">
    <property type="entry name" value="Autotransporter"/>
    <property type="match status" value="1"/>
</dbReference>
<evidence type="ECO:0000256" key="1">
    <source>
        <dbReference type="SAM" id="MobiDB-lite"/>
    </source>
</evidence>
<dbReference type="SMART" id="SM00869">
    <property type="entry name" value="Autotransporter"/>
    <property type="match status" value="1"/>
</dbReference>
<feature type="region of interest" description="Disordered" evidence="1">
    <location>
        <begin position="81"/>
        <end position="115"/>
    </location>
</feature>
<keyword evidence="2" id="KW-0732">Signal</keyword>
<feature type="region of interest" description="Disordered" evidence="1">
    <location>
        <begin position="246"/>
        <end position="278"/>
    </location>
</feature>
<sequence>MIRPASWSRLLRGTTALTSSASLLAFAAATPAAQTIAPNDGPFPYSFIQQGTDATIAGKAGAAAPDIIDLAFGGGYSGSSSDPKATVSIRTQGGQGAAGASSGQSTGNGGNGGSGGGATDITINFVGAPFLTQNTGAGSALSVIALGGSGAQGGASGNRGQGGAGGSGGAVGNIIVQVQPGIGTPIFSSMAAGQTAVSFLSQGGDGAAAEDTVLEEKATGSAGGGGASGGTIAVSMVAQVTSHGSGITATSQAGSGANGGEGGSTFDSGTGGGGGGGGSGGDVTLQLAGGTVTVAGAAGYGTGAAANADAFNNPGQTVSINTSLLTVGLLAQSIGMEGGAGGTGNGLTGSTAGAGGTGGIGGAVQLQLGGNDVTTDFATTGTTNVTTSGYAAVGAMALSTGGNGGNGAQAGSLFREHGGNGGASGAGGTAAISLISALSPNTPPSTTDPSQYQYSYNLLQTSGGDSDGVVALSIAGAGGYGGSVTGGSLGFSAFVGGNSGGASTGGSATINNGLVWLNEDDGYWSIQPGYVVSTTGNHSRGLVAASIGGGGGRAGDAWSANIGGLALSIGGSGGNGGTGGTVSIFNLGGVVQTMGTHSVGIDAASIGGGGGAGGMAIAVNVTNEVAGPFSAAAAVGGNAGTGATGGSVGVYNVGQVLTMGDDAHGIRAQSIGGGGGHGGSAVAAALQTSVSDQEFPSISVSTSLGGSGGTGGKGRDVTVLNAGMIGTMGIGSAGILAQSIGGGGGTGGNARALSNSVMSPTITISTSIGGSGGTGGDGGPVSAYNSGLLMTLGDLSPGVHGQSIGGGGGHGGAGRANSGSYQSSNGDLPTLTVTVAMGGHGGAAGEGGAVSLYNYAPQTLPNQPTALGSYAFNGSGGILTTGDGSDGLLAQSIGGGGGNGAASMGAGSNGNLNLRVSVGGYGGAGGNGGSVLVDNGTGAIVTRGAQAAGINAQSVGGGGGRGGNAAMGSGIDPTYALGGYVGTHLASALGMGQNNPVVQVTSDIWAWQAPFTGSYGDVPSLNSIGDGYAEANGAGGDAPDGGTSLTDYTVNLGVGWAGNGGAAGNGGTVQVLDAGSIQTTGPLSAGIFAQSVGGGGGVGGATGPSLARTNLSGSFFQGNLTLGGNGGGGGSGGEVDITHSGSIATLGDLSFGILAQSVGGGGGHGGATLTASAPTGGGFLLTLGASAGGQNWGDSQSGGTVNATVSGTGKISTSGDYAAGILAQSVGGGGGLATVMSAIYDPTTGKSTSSAGAPAGAASGTIPVAFAFNGDAPSGSTGGTVNVNLQDTATIKTSGLNASGIIAQSVGNGGGVIVTGGFRPTSNNLFSNPSGSGNNGGAVNVTTDPGTSITTTGSGAAGILAQSAGGGGIVQGLNGNNFGSNVVVTTATGSVGGQVTVSSFGTIATTGAYAHGIFAQSTGFGGIVGQDDGTGFAFSGASSACGACTSTALVAVNQGSVTVSGANAWGVVAIGSGADSATGNVAVGGYTDANGNQVGGQAQVVAKGSAAGAVFIAGASSTVPFTGTGVLVRQGGVIDGSQSTSQVAIGSWSNGPTSGQVNNLGGTVLGSVVLGDSSTLQNARQGRVEMGPVMQFGPNGRVSNDGILSVGYGTAISATTLTGKLSQSSTGRLLVDTDHAAGRADMLTVQGRAELAGMIEARPITLSKAPVTVLTASGGIDLDPATTGYRSHVFDLKPVSDGSSLHIQPSADFIGSGRLGATQLQVAAHLQEAWNNGESLGTGFAALAGIKDSGSYAHALNTLSGQTIGAIAAAHFAASQAFVSNMQSCPDLVDATLGLRERDCVWGRVIGNATVQDTLPGSLGYHASAVTAQIGGQREIRPDWFLGGSLAYESSRFSGSRGTSTVTGDSVLGGLVLKHQRGGWLFSGALDAGYGSYDSTRQIVLGDTMQSATGSPNAWHLGATARLSYRMAMGDWYVKPMAELRVAHMAAGAYTEGGWSPFRLAVAGETATMLTATGAVEVGTRIDLGSFGTLLPFASLGLSVNGDDGWAATARFAGVQGATAGFRATTPIPNALARVSVGANLATAGNLELKLQYNGDFGDRYSSHTGLARLAVRF</sequence>
<feature type="signal peptide" evidence="2">
    <location>
        <begin position="1"/>
        <end position="27"/>
    </location>
</feature>
<reference evidence="5" key="1">
    <citation type="submission" date="2018-07" db="EMBL/GenBank/DDBJ databases">
        <authorList>
            <person name="Safronova V.I."/>
            <person name="Chirak E.R."/>
            <person name="Sazanova A.L."/>
        </authorList>
    </citation>
    <scope>NUCLEOTIDE SEQUENCE [LARGE SCALE GENOMIC DNA]</scope>
    <source>
        <strain evidence="5">RCAM04685</strain>
    </source>
</reference>